<comment type="caution">
    <text evidence="1">The sequence shown here is derived from an EMBL/GenBank/DDBJ whole genome shotgun (WGS) entry which is preliminary data.</text>
</comment>
<reference evidence="1" key="2">
    <citation type="submission" date="2022-01" db="EMBL/GenBank/DDBJ databases">
        <authorList>
            <person name="Yamashiro T."/>
            <person name="Shiraishi A."/>
            <person name="Satake H."/>
            <person name="Nakayama K."/>
        </authorList>
    </citation>
    <scope>NUCLEOTIDE SEQUENCE</scope>
</reference>
<reference evidence="1" key="1">
    <citation type="journal article" date="2022" name="Int. J. Mol. Sci.">
        <title>Draft Genome of Tanacetum Coccineum: Genomic Comparison of Closely Related Tanacetum-Family Plants.</title>
        <authorList>
            <person name="Yamashiro T."/>
            <person name="Shiraishi A."/>
            <person name="Nakayama K."/>
            <person name="Satake H."/>
        </authorList>
    </citation>
    <scope>NUCLEOTIDE SEQUENCE</scope>
</reference>
<keyword evidence="2" id="KW-1185">Reference proteome</keyword>
<sequence length="155" mass="17361">MGSSARQMRGGLMFSFFGYNCACVADSFCSVKVWNGLSEFSQIPFDNRYESIDGRPKNLQHWALAFQIQKTVDKVDKSILSWRGRTSLVVVDWCDLKSISECVFSKIAGHVEEAGKRSEKLVCLNVLPQSCNWVCFAIFSILDAIAFSLLAPNEC</sequence>
<dbReference type="EMBL" id="BQNB010009315">
    <property type="protein sequence ID" value="GJS61769.1"/>
    <property type="molecule type" value="Genomic_DNA"/>
</dbReference>
<gene>
    <name evidence="1" type="ORF">Tco_0656553</name>
</gene>
<dbReference type="Proteomes" id="UP001151760">
    <property type="component" value="Unassembled WGS sequence"/>
</dbReference>
<protein>
    <submittedName>
        <fullName evidence="1">Uncharacterized protein</fullName>
    </submittedName>
</protein>
<evidence type="ECO:0000313" key="1">
    <source>
        <dbReference type="EMBL" id="GJS61769.1"/>
    </source>
</evidence>
<accession>A0ABQ4X970</accession>
<organism evidence="1 2">
    <name type="scientific">Tanacetum coccineum</name>
    <dbReference type="NCBI Taxonomy" id="301880"/>
    <lineage>
        <taxon>Eukaryota</taxon>
        <taxon>Viridiplantae</taxon>
        <taxon>Streptophyta</taxon>
        <taxon>Embryophyta</taxon>
        <taxon>Tracheophyta</taxon>
        <taxon>Spermatophyta</taxon>
        <taxon>Magnoliopsida</taxon>
        <taxon>eudicotyledons</taxon>
        <taxon>Gunneridae</taxon>
        <taxon>Pentapetalae</taxon>
        <taxon>asterids</taxon>
        <taxon>campanulids</taxon>
        <taxon>Asterales</taxon>
        <taxon>Asteraceae</taxon>
        <taxon>Asteroideae</taxon>
        <taxon>Anthemideae</taxon>
        <taxon>Anthemidinae</taxon>
        <taxon>Tanacetum</taxon>
    </lineage>
</organism>
<evidence type="ECO:0000313" key="2">
    <source>
        <dbReference type="Proteomes" id="UP001151760"/>
    </source>
</evidence>
<name>A0ABQ4X970_9ASTR</name>
<proteinExistence type="predicted"/>